<evidence type="ECO:0000313" key="1">
    <source>
        <dbReference type="EMBL" id="UJO18600.1"/>
    </source>
</evidence>
<dbReference type="Proteomes" id="UP000756132">
    <property type="component" value="Chromosome 6"/>
</dbReference>
<evidence type="ECO:0000313" key="2">
    <source>
        <dbReference type="Proteomes" id="UP000756132"/>
    </source>
</evidence>
<reference evidence="1" key="2">
    <citation type="journal article" date="2022" name="Microb. Genom.">
        <title>A chromosome-scale genome assembly of the tomato pathogen Cladosporium fulvum reveals a compartmentalized genome architecture and the presence of a dispensable chromosome.</title>
        <authorList>
            <person name="Zaccaron A.Z."/>
            <person name="Chen L.H."/>
            <person name="Samaras A."/>
            <person name="Stergiopoulos I."/>
        </authorList>
    </citation>
    <scope>NUCLEOTIDE SEQUENCE</scope>
    <source>
        <strain evidence="1">Race5_Kim</strain>
    </source>
</reference>
<accession>A0A9Q8P9Z3</accession>
<gene>
    <name evidence="1" type="ORF">CLAFUR5_07574</name>
</gene>
<keyword evidence="2" id="KW-1185">Reference proteome</keyword>
<dbReference type="EMBL" id="CP090168">
    <property type="protein sequence ID" value="UJO18600.1"/>
    <property type="molecule type" value="Genomic_DNA"/>
</dbReference>
<dbReference type="OMA" id="SRFTNIG"/>
<reference evidence="1" key="1">
    <citation type="submission" date="2021-12" db="EMBL/GenBank/DDBJ databases">
        <authorList>
            <person name="Zaccaron A."/>
            <person name="Stergiopoulos I."/>
        </authorList>
    </citation>
    <scope>NUCLEOTIDE SEQUENCE</scope>
    <source>
        <strain evidence="1">Race5_Kim</strain>
    </source>
</reference>
<name>A0A9Q8P9Z3_PASFU</name>
<protein>
    <submittedName>
        <fullName evidence="1">Uncharacterized protein</fullName>
    </submittedName>
</protein>
<organism evidence="1 2">
    <name type="scientific">Passalora fulva</name>
    <name type="common">Tomato leaf mold</name>
    <name type="synonym">Cladosporium fulvum</name>
    <dbReference type="NCBI Taxonomy" id="5499"/>
    <lineage>
        <taxon>Eukaryota</taxon>
        <taxon>Fungi</taxon>
        <taxon>Dikarya</taxon>
        <taxon>Ascomycota</taxon>
        <taxon>Pezizomycotina</taxon>
        <taxon>Dothideomycetes</taxon>
        <taxon>Dothideomycetidae</taxon>
        <taxon>Mycosphaerellales</taxon>
        <taxon>Mycosphaerellaceae</taxon>
        <taxon>Fulvia</taxon>
    </lineage>
</organism>
<dbReference type="OrthoDB" id="9986861at2759"/>
<dbReference type="GeneID" id="71987452"/>
<dbReference type="RefSeq" id="XP_047762966.1">
    <property type="nucleotide sequence ID" value="XM_047906722.1"/>
</dbReference>
<proteinExistence type="predicted"/>
<dbReference type="KEGG" id="ffu:CLAFUR5_07574"/>
<sequence length="140" mass="15916">MPTPRSILTIRLSKHLNPPIASILARDWCRAPQIAAYFDNIGCDVEYHNFQQRLVDIRKMLNARDWAGVLVGWCLRVILDRAEMFEQVVAVCHEELAGKETRVMVSTGPDNLVETTLRGFPVEGRRGERSGELEEHTGCR</sequence>
<dbReference type="AlphaFoldDB" id="A0A9Q8P9Z3"/>